<dbReference type="InterPro" id="IPR041879">
    <property type="entry name" value="YvgL-like_PBP2"/>
</dbReference>
<evidence type="ECO:0000256" key="4">
    <source>
        <dbReference type="ARBA" id="ARBA00022729"/>
    </source>
</evidence>
<evidence type="ECO:0000256" key="5">
    <source>
        <dbReference type="PIRSR" id="PIRSR004846-1"/>
    </source>
</evidence>
<reference evidence="7 8" key="1">
    <citation type="submission" date="2017-05" db="EMBL/GenBank/DDBJ databases">
        <title>Butyricicoccus porcorum sp. nov. a butyrate-producing bacterium from the swine intestinal tract.</title>
        <authorList>
            <person name="Trachsel J."/>
            <person name="Humphrey S."/>
            <person name="Allen H.K."/>
        </authorList>
    </citation>
    <scope>NUCLEOTIDE SEQUENCE [LARGE SCALE GENOMIC DNA]</scope>
    <source>
        <strain evidence="7">BB10</strain>
    </source>
</reference>
<feature type="chain" id="PRO_5039290446" evidence="6">
    <location>
        <begin position="22"/>
        <end position="278"/>
    </location>
</feature>
<dbReference type="EMBL" id="NHOC01000002">
    <property type="protein sequence ID" value="OUM21318.1"/>
    <property type="molecule type" value="Genomic_DNA"/>
</dbReference>
<dbReference type="Pfam" id="PF13531">
    <property type="entry name" value="SBP_bac_11"/>
    <property type="match status" value="1"/>
</dbReference>
<keyword evidence="8" id="KW-1185">Reference proteome</keyword>
<dbReference type="PANTHER" id="PTHR30632">
    <property type="entry name" value="MOLYBDATE-BINDING PERIPLASMIC PROTEIN"/>
    <property type="match status" value="1"/>
</dbReference>
<feature type="binding site" evidence="5">
    <location>
        <position position="87"/>
    </location>
    <ligand>
        <name>molybdate</name>
        <dbReference type="ChEBI" id="CHEBI:36264"/>
    </ligand>
</feature>
<comment type="caution">
    <text evidence="7">The sequence shown here is derived from an EMBL/GenBank/DDBJ whole genome shotgun (WGS) entry which is preliminary data.</text>
</comment>
<dbReference type="Proteomes" id="UP000194903">
    <property type="component" value="Unassembled WGS sequence"/>
</dbReference>
<evidence type="ECO:0000256" key="3">
    <source>
        <dbReference type="ARBA" id="ARBA00022723"/>
    </source>
</evidence>
<dbReference type="PROSITE" id="PS51257">
    <property type="entry name" value="PROKAR_LIPOPROTEIN"/>
    <property type="match status" value="1"/>
</dbReference>
<comment type="similarity">
    <text evidence="1">Belongs to the bacterial solute-binding protein ModA family.</text>
</comment>
<dbReference type="SUPFAM" id="SSF53850">
    <property type="entry name" value="Periplasmic binding protein-like II"/>
    <property type="match status" value="1"/>
</dbReference>
<dbReference type="InterPro" id="IPR050682">
    <property type="entry name" value="ModA/WtpA"/>
</dbReference>
<dbReference type="GO" id="GO:0046872">
    <property type="term" value="F:metal ion binding"/>
    <property type="evidence" value="ECO:0007669"/>
    <property type="project" value="UniProtKB-KW"/>
</dbReference>
<dbReference type="PANTHER" id="PTHR30632:SF0">
    <property type="entry name" value="SULFATE-BINDING PROTEIN"/>
    <property type="match status" value="1"/>
</dbReference>
<dbReference type="GO" id="GO:1901359">
    <property type="term" value="F:tungstate binding"/>
    <property type="evidence" value="ECO:0007669"/>
    <property type="project" value="UniProtKB-ARBA"/>
</dbReference>
<feature type="binding site" evidence="5">
    <location>
        <position position="195"/>
    </location>
    <ligand>
        <name>molybdate</name>
        <dbReference type="ChEBI" id="CHEBI:36264"/>
    </ligand>
</feature>
<dbReference type="GO" id="GO:0030973">
    <property type="term" value="F:molybdate ion binding"/>
    <property type="evidence" value="ECO:0007669"/>
    <property type="project" value="UniProtKB-ARBA"/>
</dbReference>
<dbReference type="GO" id="GO:0015689">
    <property type="term" value="P:molybdate ion transport"/>
    <property type="evidence" value="ECO:0007669"/>
    <property type="project" value="InterPro"/>
</dbReference>
<evidence type="ECO:0000313" key="7">
    <source>
        <dbReference type="EMBL" id="OUM21318.1"/>
    </source>
</evidence>
<accession>A0A252F6A8</accession>
<evidence type="ECO:0000313" key="8">
    <source>
        <dbReference type="Proteomes" id="UP000194903"/>
    </source>
</evidence>
<feature type="binding site" evidence="5">
    <location>
        <position position="59"/>
    </location>
    <ligand>
        <name>molybdate</name>
        <dbReference type="ChEBI" id="CHEBI:36264"/>
    </ligand>
</feature>
<evidence type="ECO:0000256" key="6">
    <source>
        <dbReference type="SAM" id="SignalP"/>
    </source>
</evidence>
<organism evidence="7 8">
    <name type="scientific">Butyricicoccus porcorum</name>
    <dbReference type="NCBI Taxonomy" id="1945634"/>
    <lineage>
        <taxon>Bacteria</taxon>
        <taxon>Bacillati</taxon>
        <taxon>Bacillota</taxon>
        <taxon>Clostridia</taxon>
        <taxon>Eubacteriales</taxon>
        <taxon>Butyricicoccaceae</taxon>
        <taxon>Butyricicoccus</taxon>
    </lineage>
</organism>
<protein>
    <submittedName>
        <fullName evidence="7">Molybdate ABC transporter substrate-binding protein</fullName>
    </submittedName>
</protein>
<keyword evidence="2 5" id="KW-0500">Molybdenum</keyword>
<dbReference type="OrthoDB" id="9785015at2"/>
<keyword evidence="4 6" id="KW-0732">Signal</keyword>
<dbReference type="FunFam" id="3.40.190.10:FF:000035">
    <property type="entry name" value="Molybdate ABC transporter substrate-binding protein"/>
    <property type="match status" value="1"/>
</dbReference>
<gene>
    <name evidence="7" type="ORF">CBW42_01745</name>
</gene>
<feature type="binding site" evidence="5">
    <location>
        <position position="213"/>
    </location>
    <ligand>
        <name>molybdate</name>
        <dbReference type="ChEBI" id="CHEBI:36264"/>
    </ligand>
</feature>
<feature type="signal peptide" evidence="6">
    <location>
        <begin position="1"/>
        <end position="21"/>
    </location>
</feature>
<proteinExistence type="inferred from homology"/>
<dbReference type="RefSeq" id="WP_087017142.1">
    <property type="nucleotide sequence ID" value="NZ_CP178353.1"/>
</dbReference>
<evidence type="ECO:0000256" key="1">
    <source>
        <dbReference type="ARBA" id="ARBA00009175"/>
    </source>
</evidence>
<sequence length="278" mass="28740">MKMKKWTAAILAAALSVSMLAGCGSSSNNSNTDADAGSAADTAATSSLSGEVTVFAAKSMTDCLDELIEDYNEENPDVAITANYAGSGDLQSQIENGAPCDLFLSAAQKQMDALCDEGLMADETRSDLLTNEAVLVVPKDSDAVTSFEDLASDSVAKVAIGNPDSVPVGQYAQEILTTLGIWDAVNAKAVLGSDVRQVLAWCETGEVDAGIVYATDAAVTDSVTVVCAAPEDSCAPVIYPIALTKDGAENEAAQSFLEFLEADDAAAVFEKYGFGIAE</sequence>
<dbReference type="NCBIfam" id="TIGR01256">
    <property type="entry name" value="modA"/>
    <property type="match status" value="1"/>
</dbReference>
<dbReference type="Gene3D" id="3.40.190.10">
    <property type="entry name" value="Periplasmic binding protein-like II"/>
    <property type="match status" value="2"/>
</dbReference>
<keyword evidence="3 5" id="KW-0479">Metal-binding</keyword>
<name>A0A252F6A8_9FIRM</name>
<dbReference type="AlphaFoldDB" id="A0A252F6A8"/>
<dbReference type="CDD" id="cd13537">
    <property type="entry name" value="PBP2_YvgL_like"/>
    <property type="match status" value="1"/>
</dbReference>
<evidence type="ECO:0000256" key="2">
    <source>
        <dbReference type="ARBA" id="ARBA00022505"/>
    </source>
</evidence>
<dbReference type="InterPro" id="IPR005950">
    <property type="entry name" value="ModA"/>
</dbReference>
<dbReference type="PIRSF" id="PIRSF004846">
    <property type="entry name" value="ModA"/>
    <property type="match status" value="1"/>
</dbReference>